<dbReference type="EMBL" id="CP072842">
    <property type="protein sequence ID" value="QTV04948.1"/>
    <property type="molecule type" value="Genomic_DNA"/>
</dbReference>
<sequence length="104" mass="12559">MMENWTALKKGDLMMEIFLAEQNLDQDYISFWERIKINPVIWHCDDVIEDNFWVVAQHENYIIWYNDIEEGFCISKFKTEGKIQQYTASKNELNAVIQLFLQQF</sequence>
<name>A0ABX7XAP4_9FLAO</name>
<evidence type="ECO:0000313" key="2">
    <source>
        <dbReference type="Proteomes" id="UP000672011"/>
    </source>
</evidence>
<reference evidence="2" key="2">
    <citation type="submission" date="2021-04" db="EMBL/GenBank/DDBJ databases">
        <title>Taxonomy of Flavobacteriaceae bacterium ZY171143.</title>
        <authorList>
            <person name="Li F."/>
        </authorList>
    </citation>
    <scope>NUCLEOTIDE SEQUENCE [LARGE SCALE GENOMIC DNA]</scope>
    <source>
        <strain evidence="2">ZY171143</strain>
    </source>
</reference>
<keyword evidence="2" id="KW-1185">Reference proteome</keyword>
<reference evidence="1 2" key="1">
    <citation type="journal article" date="2021" name="Int. J. Syst. Evol. Microbiol.">
        <title>Faecalibacter bovis sp. nov., isolated from cow faeces.</title>
        <authorList>
            <person name="Li F."/>
            <person name="Zhao W."/>
            <person name="Hong Q."/>
            <person name="Shao Q."/>
            <person name="Song J."/>
            <person name="Yang S."/>
        </authorList>
    </citation>
    <scope>NUCLEOTIDE SEQUENCE [LARGE SCALE GENOMIC DNA]</scope>
    <source>
        <strain evidence="1 2">ZY171143</strain>
    </source>
</reference>
<evidence type="ECO:0000313" key="1">
    <source>
        <dbReference type="EMBL" id="QTV04948.1"/>
    </source>
</evidence>
<protein>
    <recommendedName>
        <fullName evidence="3">SMI1/KNR4 family protein</fullName>
    </recommendedName>
</protein>
<proteinExistence type="predicted"/>
<dbReference type="Proteomes" id="UP000672011">
    <property type="component" value="Chromosome"/>
</dbReference>
<evidence type="ECO:0008006" key="3">
    <source>
        <dbReference type="Google" id="ProtNLM"/>
    </source>
</evidence>
<accession>A0ABX7XAP4</accession>
<dbReference type="RefSeq" id="WP_230475570.1">
    <property type="nucleotide sequence ID" value="NZ_CP072842.1"/>
</dbReference>
<organism evidence="1 2">
    <name type="scientific">Faecalibacter bovis</name>
    <dbReference type="NCBI Taxonomy" id="2898187"/>
    <lineage>
        <taxon>Bacteria</taxon>
        <taxon>Pseudomonadati</taxon>
        <taxon>Bacteroidota</taxon>
        <taxon>Flavobacteriia</taxon>
        <taxon>Flavobacteriales</taxon>
        <taxon>Weeksellaceae</taxon>
        <taxon>Faecalibacter</taxon>
    </lineage>
</organism>
<gene>
    <name evidence="1" type="ORF">J9309_09115</name>
</gene>